<evidence type="ECO:0000313" key="8">
    <source>
        <dbReference type="Proteomes" id="UP000002033"/>
    </source>
</evidence>
<dbReference type="eggNOG" id="COG2010">
    <property type="taxonomic scope" value="Bacteria"/>
</dbReference>
<protein>
    <recommendedName>
        <fullName evidence="6">Cytochrome c domain-containing protein</fullName>
    </recommendedName>
</protein>
<gene>
    <name evidence="7" type="ordered locus">Hden_1055</name>
</gene>
<feature type="signal peptide" evidence="5">
    <location>
        <begin position="1"/>
        <end position="23"/>
    </location>
</feature>
<keyword evidence="1 4" id="KW-0349">Heme</keyword>
<accession>D8JV53</accession>
<evidence type="ECO:0000256" key="5">
    <source>
        <dbReference type="SAM" id="SignalP"/>
    </source>
</evidence>
<dbReference type="Proteomes" id="UP000002033">
    <property type="component" value="Chromosome"/>
</dbReference>
<dbReference type="GO" id="GO:0009055">
    <property type="term" value="F:electron transfer activity"/>
    <property type="evidence" value="ECO:0007669"/>
    <property type="project" value="InterPro"/>
</dbReference>
<evidence type="ECO:0000256" key="4">
    <source>
        <dbReference type="PROSITE-ProRule" id="PRU00433"/>
    </source>
</evidence>
<feature type="domain" description="Cytochrome c" evidence="6">
    <location>
        <begin position="52"/>
        <end position="132"/>
    </location>
</feature>
<name>D8JV53_HYPDA</name>
<dbReference type="AlphaFoldDB" id="D8JV53"/>
<dbReference type="PROSITE" id="PS51007">
    <property type="entry name" value="CYTC"/>
    <property type="match status" value="1"/>
</dbReference>
<dbReference type="STRING" id="582899.Hden_1055"/>
<dbReference type="RefSeq" id="WP_013215084.1">
    <property type="nucleotide sequence ID" value="NC_014313.1"/>
</dbReference>
<dbReference type="Gene3D" id="1.10.760.10">
    <property type="entry name" value="Cytochrome c-like domain"/>
    <property type="match status" value="1"/>
</dbReference>
<dbReference type="SUPFAM" id="SSF46626">
    <property type="entry name" value="Cytochrome c"/>
    <property type="match status" value="1"/>
</dbReference>
<keyword evidence="5" id="KW-0732">Signal</keyword>
<dbReference type="GO" id="GO:0020037">
    <property type="term" value="F:heme binding"/>
    <property type="evidence" value="ECO:0007669"/>
    <property type="project" value="InterPro"/>
</dbReference>
<feature type="chain" id="PRO_5003116314" description="Cytochrome c domain-containing protein" evidence="5">
    <location>
        <begin position="24"/>
        <end position="134"/>
    </location>
</feature>
<keyword evidence="3 4" id="KW-0408">Iron</keyword>
<dbReference type="InterPro" id="IPR009056">
    <property type="entry name" value="Cyt_c-like_dom"/>
</dbReference>
<sequence length="134" mass="14374" precursor="true">MAGAFLIATRTVACLFAAGLAFAAHSSAAVAQVEPQGPVIREEPGRLESSKPDIENGARLAKTLCTSCHLIGQASDRPVQADVPSFSGVANRPNQTLDHLTTWLTEPHPPMPNLSLTRLEIRDLAGYIFSLRKE</sequence>
<dbReference type="EMBL" id="CP002083">
    <property type="protein sequence ID" value="ADJ22869.1"/>
    <property type="molecule type" value="Genomic_DNA"/>
</dbReference>
<evidence type="ECO:0000256" key="3">
    <source>
        <dbReference type="ARBA" id="ARBA00023004"/>
    </source>
</evidence>
<organism evidence="7 8">
    <name type="scientific">Hyphomicrobium denitrificans (strain ATCC 51888 / DSM 1869 / NCIMB 11706 / TK 0415)</name>
    <dbReference type="NCBI Taxonomy" id="582899"/>
    <lineage>
        <taxon>Bacteria</taxon>
        <taxon>Pseudomonadati</taxon>
        <taxon>Pseudomonadota</taxon>
        <taxon>Alphaproteobacteria</taxon>
        <taxon>Hyphomicrobiales</taxon>
        <taxon>Hyphomicrobiaceae</taxon>
        <taxon>Hyphomicrobium</taxon>
    </lineage>
</organism>
<keyword evidence="8" id="KW-1185">Reference proteome</keyword>
<evidence type="ECO:0000256" key="2">
    <source>
        <dbReference type="ARBA" id="ARBA00022723"/>
    </source>
</evidence>
<evidence type="ECO:0000259" key="6">
    <source>
        <dbReference type="PROSITE" id="PS51007"/>
    </source>
</evidence>
<dbReference type="HOGENOM" id="CLU_151859_0_0_5"/>
<dbReference type="InterPro" id="IPR036909">
    <property type="entry name" value="Cyt_c-like_dom_sf"/>
</dbReference>
<dbReference type="KEGG" id="hdn:Hden_1055"/>
<proteinExistence type="predicted"/>
<evidence type="ECO:0000313" key="7">
    <source>
        <dbReference type="EMBL" id="ADJ22869.1"/>
    </source>
</evidence>
<reference evidence="8" key="1">
    <citation type="journal article" date="2011" name="J. Bacteriol.">
        <title>Genome sequences of eight morphologically diverse alphaproteobacteria.</title>
        <authorList>
            <consortium name="US DOE Joint Genome Institute"/>
            <person name="Brown P.J."/>
            <person name="Kysela D.T."/>
            <person name="Buechlein A."/>
            <person name="Hemmerich C."/>
            <person name="Brun Y.V."/>
        </authorList>
    </citation>
    <scope>NUCLEOTIDE SEQUENCE [LARGE SCALE GENOMIC DNA]</scope>
    <source>
        <strain evidence="8">ATCC 51888 / DSM 1869 / NCIB 11706 / TK 0415</strain>
    </source>
</reference>
<dbReference type="OrthoDB" id="7873796at2"/>
<dbReference type="GO" id="GO:0046872">
    <property type="term" value="F:metal ion binding"/>
    <property type="evidence" value="ECO:0007669"/>
    <property type="project" value="UniProtKB-KW"/>
</dbReference>
<keyword evidence="2 4" id="KW-0479">Metal-binding</keyword>
<evidence type="ECO:0000256" key="1">
    <source>
        <dbReference type="ARBA" id="ARBA00022617"/>
    </source>
</evidence>